<feature type="signal peptide" evidence="2">
    <location>
        <begin position="1"/>
        <end position="18"/>
    </location>
</feature>
<feature type="compositionally biased region" description="Basic and acidic residues" evidence="1">
    <location>
        <begin position="253"/>
        <end position="266"/>
    </location>
</feature>
<organism evidence="3 4">
    <name type="scientific">Diacronema lutheri</name>
    <name type="common">Unicellular marine alga</name>
    <name type="synonym">Monochrysis lutheri</name>
    <dbReference type="NCBI Taxonomy" id="2081491"/>
    <lineage>
        <taxon>Eukaryota</taxon>
        <taxon>Haptista</taxon>
        <taxon>Haptophyta</taxon>
        <taxon>Pavlovophyceae</taxon>
        <taxon>Pavlovales</taxon>
        <taxon>Pavlovaceae</taxon>
        <taxon>Diacronema</taxon>
    </lineage>
</organism>
<sequence length="330" mass="36846">MRGAILLLLGGFATLSTRRPAVRHVLRSSVSPPAVPTVPSPAASTVKQEDGAPFFNSNGPHDDDERKRQTEFRLNVGKVIDTLQTDYPVLFEQSPDFSIFESCIELTDPSGVSIRGLSMYRSCFTLLRLMRYTMASAEMKCKVCYAGWDPYKVRVRWNLAFSSALSPGRTYFIDGVSAYTLSERGLVRRHSLDNIIVNGREVEQPFLTWINPLSRRGALPVPTLFRPLVGSLRAAARPRPLALPTTFRASARASRDEDDAKRDTAKKQPSRPLFRPKADLEFCEETFDCEYPLFCCDLLLAKVCCSNGAFAPVPQSIPIPIPVEPDVWSR</sequence>
<dbReference type="Pfam" id="PF10184">
    <property type="entry name" value="DUF2358"/>
    <property type="match status" value="1"/>
</dbReference>
<protein>
    <submittedName>
        <fullName evidence="3">Uncharacterized protein</fullName>
    </submittedName>
</protein>
<dbReference type="EMBL" id="JAGTXO010000008">
    <property type="protein sequence ID" value="KAG8466151.1"/>
    <property type="molecule type" value="Genomic_DNA"/>
</dbReference>
<accession>A0A8J5XCD4</accession>
<name>A0A8J5XCD4_DIALT</name>
<dbReference type="OrthoDB" id="44820at2759"/>
<feature type="region of interest" description="Disordered" evidence="1">
    <location>
        <begin position="249"/>
        <end position="272"/>
    </location>
</feature>
<gene>
    <name evidence="3" type="ORF">KFE25_001907</name>
</gene>
<keyword evidence="2" id="KW-0732">Signal</keyword>
<reference evidence="3" key="1">
    <citation type="submission" date="2021-05" db="EMBL/GenBank/DDBJ databases">
        <title>The genome of the haptophyte Pavlova lutheri (Diacronema luteri, Pavlovales) - a model for lipid biosynthesis in eukaryotic algae.</title>
        <authorList>
            <person name="Hulatt C.J."/>
            <person name="Posewitz M.C."/>
        </authorList>
    </citation>
    <scope>NUCLEOTIDE SEQUENCE</scope>
    <source>
        <strain evidence="3">NIVA-4/92</strain>
    </source>
</reference>
<comment type="caution">
    <text evidence="3">The sequence shown here is derived from an EMBL/GenBank/DDBJ whole genome shotgun (WGS) entry which is preliminary data.</text>
</comment>
<keyword evidence="4" id="KW-1185">Reference proteome</keyword>
<dbReference type="Proteomes" id="UP000751190">
    <property type="component" value="Unassembled WGS sequence"/>
</dbReference>
<evidence type="ECO:0000313" key="4">
    <source>
        <dbReference type="Proteomes" id="UP000751190"/>
    </source>
</evidence>
<dbReference type="OMA" id="RIFKHEV"/>
<dbReference type="PANTHER" id="PTHR31094:SF2">
    <property type="entry name" value="RIKEN CDNA 2310061I04 GENE"/>
    <property type="match status" value="1"/>
</dbReference>
<evidence type="ECO:0000256" key="2">
    <source>
        <dbReference type="SAM" id="SignalP"/>
    </source>
</evidence>
<feature type="region of interest" description="Disordered" evidence="1">
    <location>
        <begin position="33"/>
        <end position="67"/>
    </location>
</feature>
<feature type="chain" id="PRO_5035154000" evidence="2">
    <location>
        <begin position="19"/>
        <end position="330"/>
    </location>
</feature>
<proteinExistence type="predicted"/>
<evidence type="ECO:0000256" key="1">
    <source>
        <dbReference type="SAM" id="MobiDB-lite"/>
    </source>
</evidence>
<dbReference type="AlphaFoldDB" id="A0A8J5XCD4"/>
<dbReference type="InterPro" id="IPR018790">
    <property type="entry name" value="DUF2358"/>
</dbReference>
<dbReference type="PANTHER" id="PTHR31094">
    <property type="entry name" value="RIKEN CDNA 2310061I04 GENE"/>
    <property type="match status" value="1"/>
</dbReference>
<evidence type="ECO:0000313" key="3">
    <source>
        <dbReference type="EMBL" id="KAG8466151.1"/>
    </source>
</evidence>